<feature type="region of interest" description="Disordered" evidence="1">
    <location>
        <begin position="26"/>
        <end position="110"/>
    </location>
</feature>
<reference evidence="2 3" key="1">
    <citation type="submission" date="2019-03" db="EMBL/GenBank/DDBJ databases">
        <title>Draft genome sequences of novel Actinobacteria.</title>
        <authorList>
            <person name="Sahin N."/>
            <person name="Ay H."/>
            <person name="Saygin H."/>
        </authorList>
    </citation>
    <scope>NUCLEOTIDE SEQUENCE [LARGE SCALE GENOMIC DNA]</scope>
    <source>
        <strain evidence="2 3">KC310</strain>
    </source>
</reference>
<feature type="compositionally biased region" description="Low complexity" evidence="1">
    <location>
        <begin position="29"/>
        <end position="43"/>
    </location>
</feature>
<keyword evidence="3" id="KW-1185">Reference proteome</keyword>
<comment type="caution">
    <text evidence="2">The sequence shown here is derived from an EMBL/GenBank/DDBJ whole genome shotgun (WGS) entry which is preliminary data.</text>
</comment>
<dbReference type="EMBL" id="SMKO01000389">
    <property type="protein sequence ID" value="TDC82628.1"/>
    <property type="molecule type" value="Genomic_DNA"/>
</dbReference>
<evidence type="ECO:0000313" key="3">
    <source>
        <dbReference type="Proteomes" id="UP000295258"/>
    </source>
</evidence>
<sequence>MGARIRRPDDPLTPEQAELRQRLQDQVLQPGSSATAQAQSSLSRCACSGPPTRRHLDPADSPSTRRPAPDHNQASLAAPERPSSSWPCAPRRPGPRPRPAAQESTSQATA</sequence>
<dbReference type="AlphaFoldDB" id="A0A4R4TVK5"/>
<dbReference type="Proteomes" id="UP000295258">
    <property type="component" value="Unassembled WGS sequence"/>
</dbReference>
<organism evidence="2 3">
    <name type="scientific">Nonomuraea deserti</name>
    <dbReference type="NCBI Taxonomy" id="1848322"/>
    <lineage>
        <taxon>Bacteria</taxon>
        <taxon>Bacillati</taxon>
        <taxon>Actinomycetota</taxon>
        <taxon>Actinomycetes</taxon>
        <taxon>Streptosporangiales</taxon>
        <taxon>Streptosporangiaceae</taxon>
        <taxon>Nonomuraea</taxon>
    </lineage>
</organism>
<accession>A0A4R4TVK5</accession>
<gene>
    <name evidence="2" type="ORF">E1292_50210</name>
</gene>
<name>A0A4R4TVK5_9ACTN</name>
<evidence type="ECO:0000256" key="1">
    <source>
        <dbReference type="SAM" id="MobiDB-lite"/>
    </source>
</evidence>
<protein>
    <submittedName>
        <fullName evidence="2">Uncharacterized protein</fullName>
    </submittedName>
</protein>
<evidence type="ECO:0000313" key="2">
    <source>
        <dbReference type="EMBL" id="TDC82628.1"/>
    </source>
</evidence>
<proteinExistence type="predicted"/>